<dbReference type="AlphaFoldDB" id="A0A7Y8K8Q6"/>
<keyword evidence="1" id="KW-1133">Transmembrane helix</keyword>
<evidence type="ECO:0000313" key="3">
    <source>
        <dbReference type="Proteomes" id="UP000537188"/>
    </source>
</evidence>
<dbReference type="RefSeq" id="WP_218174019.1">
    <property type="nucleotide sequence ID" value="NZ_JACARF010000138.1"/>
</dbReference>
<evidence type="ECO:0000256" key="1">
    <source>
        <dbReference type="SAM" id="Phobius"/>
    </source>
</evidence>
<name>A0A7Y8K8Q6_9PSED</name>
<feature type="non-terminal residue" evidence="2">
    <location>
        <position position="120"/>
    </location>
</feature>
<dbReference type="Proteomes" id="UP000537188">
    <property type="component" value="Unassembled WGS sequence"/>
</dbReference>
<protein>
    <submittedName>
        <fullName evidence="2">Uncharacterized protein</fullName>
    </submittedName>
</protein>
<keyword evidence="1" id="KW-0472">Membrane</keyword>
<evidence type="ECO:0000313" key="2">
    <source>
        <dbReference type="EMBL" id="NWE80413.1"/>
    </source>
</evidence>
<organism evidence="2 3">
    <name type="scientific">Pseudomonas yamanorum</name>
    <dbReference type="NCBI Taxonomy" id="515393"/>
    <lineage>
        <taxon>Bacteria</taxon>
        <taxon>Pseudomonadati</taxon>
        <taxon>Pseudomonadota</taxon>
        <taxon>Gammaproteobacteria</taxon>
        <taxon>Pseudomonadales</taxon>
        <taxon>Pseudomonadaceae</taxon>
        <taxon>Pseudomonas</taxon>
    </lineage>
</organism>
<comment type="caution">
    <text evidence="2">The sequence shown here is derived from an EMBL/GenBank/DDBJ whole genome shotgun (WGS) entry which is preliminary data.</text>
</comment>
<accession>A0A7Y8K8Q6</accession>
<keyword evidence="1" id="KW-0812">Transmembrane</keyword>
<proteinExistence type="predicted"/>
<dbReference type="EMBL" id="JACARF010000138">
    <property type="protein sequence ID" value="NWE80413.1"/>
    <property type="molecule type" value="Genomic_DNA"/>
</dbReference>
<gene>
    <name evidence="2" type="ORF">HX828_33115</name>
</gene>
<reference evidence="2 3" key="1">
    <citation type="submission" date="2020-04" db="EMBL/GenBank/DDBJ databases">
        <title>Molecular characterization of pseudomonads from Agaricus bisporus reveal novel blotch 2 pathogens in Western Europe.</title>
        <authorList>
            <person name="Taparia T."/>
            <person name="Krijger M."/>
            <person name="Haynes E."/>
            <person name="Elpinstone J.G."/>
            <person name="Noble R."/>
            <person name="Van Der Wolf J."/>
        </authorList>
    </citation>
    <scope>NUCLEOTIDE SEQUENCE [LARGE SCALE GENOMIC DNA]</scope>
    <source>
        <strain evidence="2 3">IPO3781</strain>
    </source>
</reference>
<sequence length="120" mass="13083">ENFIDSISRTLQGIWQRVQARFNEFLIAFKDGVFAGILGSLTSTLFNILATTQLMAIKIIREVSGQLVKAIKLLIFNPDQLAFVDLCQAVISLMSLGSATVVGSLAYAQLLPLCNFPFGS</sequence>
<feature type="non-terminal residue" evidence="2">
    <location>
        <position position="1"/>
    </location>
</feature>
<feature type="transmembrane region" description="Helical" evidence="1">
    <location>
        <begin position="81"/>
        <end position="108"/>
    </location>
</feature>
<feature type="transmembrane region" description="Helical" evidence="1">
    <location>
        <begin position="33"/>
        <end position="60"/>
    </location>
</feature>